<evidence type="ECO:0000256" key="1">
    <source>
        <dbReference type="SAM" id="SignalP"/>
    </source>
</evidence>
<evidence type="ECO:0000313" key="3">
    <source>
        <dbReference type="Proteomes" id="UP000275846"/>
    </source>
</evidence>
<reference evidence="2 3" key="2">
    <citation type="submission" date="2018-11" db="EMBL/GenBank/DDBJ databases">
        <authorList>
            <consortium name="Pathogen Informatics"/>
        </authorList>
    </citation>
    <scope>NUCLEOTIDE SEQUENCE [LARGE SCALE GENOMIC DNA]</scope>
    <source>
        <strain evidence="2 3">NST_G2</strain>
    </source>
</reference>
<dbReference type="WBParaSite" id="SSLN_0000316601-mRNA-1">
    <property type="protein sequence ID" value="SSLN_0000316601-mRNA-1"/>
    <property type="gene ID" value="SSLN_0000316601"/>
</dbReference>
<accession>A0A183SFR8</accession>
<feature type="chain" id="PRO_5043141152" evidence="1">
    <location>
        <begin position="22"/>
        <end position="505"/>
    </location>
</feature>
<gene>
    <name evidence="2" type="ORF">SSLN_LOCUS3066</name>
</gene>
<evidence type="ECO:0000313" key="4">
    <source>
        <dbReference type="WBParaSite" id="SSLN_0000316601-mRNA-1"/>
    </source>
</evidence>
<keyword evidence="1" id="KW-0732">Signal</keyword>
<reference evidence="4" key="1">
    <citation type="submission" date="2016-06" db="UniProtKB">
        <authorList>
            <consortium name="WormBaseParasite"/>
        </authorList>
    </citation>
    <scope>IDENTIFICATION</scope>
</reference>
<organism evidence="4">
    <name type="scientific">Schistocephalus solidus</name>
    <name type="common">Tapeworm</name>
    <dbReference type="NCBI Taxonomy" id="70667"/>
    <lineage>
        <taxon>Eukaryota</taxon>
        <taxon>Metazoa</taxon>
        <taxon>Spiralia</taxon>
        <taxon>Lophotrochozoa</taxon>
        <taxon>Platyhelminthes</taxon>
        <taxon>Cestoda</taxon>
        <taxon>Eucestoda</taxon>
        <taxon>Diphyllobothriidea</taxon>
        <taxon>Diphyllobothriidae</taxon>
        <taxon>Schistocephalus</taxon>
    </lineage>
</organism>
<feature type="signal peptide" evidence="1">
    <location>
        <begin position="1"/>
        <end position="21"/>
    </location>
</feature>
<name>A0A183SFR8_SCHSO</name>
<sequence length="505" mass="56568">MMRTLNAIWWIYTLNFAMVLTETKLELFVADINESCWPEGMVYGVFDTIWSAIDYATLHTNGQLETKDVQIRLNYIDGCSMVEGQQIYSIVNFLKVARMQANSTICYSVFVGPRLGSNCNFISDWIALGADSTEAYRNLYQISYSCQEAQSVRHSATFFANPITAQADITSFVVNLKDLTISRALNIFLRQKGWTNIVVLYETNAAVLQYRELAKNLEFYLSREPPDIEPLNVIAVHNLQLNIDPRGTVRRFCTPCQAIILLTRPSLSYYFIDVVSNMSIFENSETAIIQVDPSNAITYDVLRLWRHILSQQGALGTAAQCIFLMTALPVGQGFDISSEILQTKIQVSLASAVALAVRLTYANYVRSGGVPPANTSFFAPLNEGFFMVPVLPNLTYRFSSYDGDLVELYDFYFLTFTPAISAGTTNISALNFEEIFEVYGVLLNPKQTFTAVNSKVGPNPNRHPQRDYCLLSSCFKGITTLIKNGTVTFFKGNMTIGGSQIYNSD</sequence>
<protein>
    <submittedName>
        <fullName evidence="4">ANF_receptor domain-containing protein</fullName>
    </submittedName>
</protein>
<evidence type="ECO:0000313" key="2">
    <source>
        <dbReference type="EMBL" id="VDL89451.1"/>
    </source>
</evidence>
<dbReference type="EMBL" id="UYSU01032416">
    <property type="protein sequence ID" value="VDL89451.1"/>
    <property type="molecule type" value="Genomic_DNA"/>
</dbReference>
<dbReference type="AlphaFoldDB" id="A0A183SFR8"/>
<keyword evidence="3" id="KW-1185">Reference proteome</keyword>
<dbReference type="Proteomes" id="UP000275846">
    <property type="component" value="Unassembled WGS sequence"/>
</dbReference>
<proteinExistence type="predicted"/>
<dbReference type="OrthoDB" id="6269034at2759"/>